<sequence>MTSDKPVISPILGLGLAILAVSAASILIRMAQQEAPSLVIAAYRLGFATVLLAPAALGRRWGEIRALSWKALGGLALAGAFLALHFAAWITSLEHTSVAISSVLVTTTPLWVALLSTLALGERLPRGVVLGLGAALAGGVIVALSQTCAWDGVRLACDWQASWRGQGLWGSLLALLGAVFASGYLLIGRRMRASLSLTAYTFVVYGSAAVCLWAAVLFAGLPAGGYPLNTYAWMLALAVFPQLIGHSTYNWALRYVSATVVSVSLLGEPIGASLLAVLLLGEVPGAVELVGGALILVGIFLAARSEPV</sequence>
<feature type="transmembrane region" description="Helical" evidence="2">
    <location>
        <begin position="256"/>
        <end position="280"/>
    </location>
</feature>
<evidence type="ECO:0000256" key="1">
    <source>
        <dbReference type="ARBA" id="ARBA00007362"/>
    </source>
</evidence>
<dbReference type="OrthoDB" id="9790852at2"/>
<evidence type="ECO:0000313" key="4">
    <source>
        <dbReference type="EMBL" id="KPL80101.1"/>
    </source>
</evidence>
<feature type="transmembrane region" description="Helical" evidence="2">
    <location>
        <begin position="69"/>
        <end position="92"/>
    </location>
</feature>
<dbReference type="InterPro" id="IPR000620">
    <property type="entry name" value="EamA_dom"/>
</dbReference>
<dbReference type="SUPFAM" id="SSF103481">
    <property type="entry name" value="Multidrug resistance efflux transporter EmrE"/>
    <property type="match status" value="2"/>
</dbReference>
<feature type="transmembrane region" description="Helical" evidence="2">
    <location>
        <begin position="40"/>
        <end position="57"/>
    </location>
</feature>
<dbReference type="Proteomes" id="UP000050501">
    <property type="component" value="Unassembled WGS sequence"/>
</dbReference>
<feature type="transmembrane region" description="Helical" evidence="2">
    <location>
        <begin position="199"/>
        <end position="219"/>
    </location>
</feature>
<keyword evidence="2" id="KW-1133">Transmembrane helix</keyword>
<dbReference type="Pfam" id="PF00892">
    <property type="entry name" value="EamA"/>
    <property type="match status" value="2"/>
</dbReference>
<dbReference type="InterPro" id="IPR037185">
    <property type="entry name" value="EmrE-like"/>
</dbReference>
<feature type="transmembrane region" description="Helical" evidence="2">
    <location>
        <begin position="127"/>
        <end position="147"/>
    </location>
</feature>
<keyword evidence="2" id="KW-0812">Transmembrane</keyword>
<dbReference type="PATRIC" id="fig|229921.5.peg.1921"/>
<comment type="caution">
    <text evidence="4">The sequence shown here is derived from an EMBL/GenBank/DDBJ whole genome shotgun (WGS) entry which is preliminary data.</text>
</comment>
<keyword evidence="2" id="KW-0472">Membrane</keyword>
<feature type="transmembrane region" description="Helical" evidence="2">
    <location>
        <begin position="98"/>
        <end position="120"/>
    </location>
</feature>
<reference evidence="4 5" key="1">
    <citation type="submission" date="2015-07" db="EMBL/GenBank/DDBJ databases">
        <title>Genome sequence of Levilinea saccharolytica DSM 16555.</title>
        <authorList>
            <person name="Hemp J."/>
            <person name="Ward L.M."/>
            <person name="Pace L.A."/>
            <person name="Fischer W.W."/>
        </authorList>
    </citation>
    <scope>NUCLEOTIDE SEQUENCE [LARGE SCALE GENOMIC DNA]</scope>
    <source>
        <strain evidence="4 5">KIBI-1</strain>
    </source>
</reference>
<feature type="domain" description="EamA" evidence="3">
    <location>
        <begin position="168"/>
        <end position="302"/>
    </location>
</feature>
<dbReference type="RefSeq" id="WP_062418137.1">
    <property type="nucleotide sequence ID" value="NZ_DF967974.1"/>
</dbReference>
<accession>A0A0P6XWV5</accession>
<dbReference type="GO" id="GO:0016020">
    <property type="term" value="C:membrane"/>
    <property type="evidence" value="ECO:0007669"/>
    <property type="project" value="InterPro"/>
</dbReference>
<dbReference type="AlphaFoldDB" id="A0A0P6XWV5"/>
<evidence type="ECO:0000313" key="5">
    <source>
        <dbReference type="Proteomes" id="UP000050501"/>
    </source>
</evidence>
<dbReference type="PANTHER" id="PTHR22911:SF76">
    <property type="entry name" value="EAMA DOMAIN-CONTAINING PROTEIN"/>
    <property type="match status" value="1"/>
</dbReference>
<protein>
    <recommendedName>
        <fullName evidence="3">EamA domain-containing protein</fullName>
    </recommendedName>
</protein>
<organism evidence="4 5">
    <name type="scientific">Levilinea saccharolytica</name>
    <dbReference type="NCBI Taxonomy" id="229921"/>
    <lineage>
        <taxon>Bacteria</taxon>
        <taxon>Bacillati</taxon>
        <taxon>Chloroflexota</taxon>
        <taxon>Anaerolineae</taxon>
        <taxon>Anaerolineales</taxon>
        <taxon>Anaerolineaceae</taxon>
        <taxon>Levilinea</taxon>
    </lineage>
</organism>
<feature type="transmembrane region" description="Helical" evidence="2">
    <location>
        <begin position="286"/>
        <end position="303"/>
    </location>
</feature>
<dbReference type="STRING" id="229921.ADN01_12620"/>
<feature type="transmembrane region" description="Helical" evidence="2">
    <location>
        <begin position="231"/>
        <end position="249"/>
    </location>
</feature>
<evidence type="ECO:0000256" key="2">
    <source>
        <dbReference type="SAM" id="Phobius"/>
    </source>
</evidence>
<name>A0A0P6XWV5_9CHLR</name>
<feature type="transmembrane region" description="Helical" evidence="2">
    <location>
        <begin position="167"/>
        <end position="187"/>
    </location>
</feature>
<feature type="domain" description="EamA" evidence="3">
    <location>
        <begin position="12"/>
        <end position="142"/>
    </location>
</feature>
<dbReference type="PANTHER" id="PTHR22911">
    <property type="entry name" value="ACYL-MALONYL CONDENSING ENZYME-RELATED"/>
    <property type="match status" value="1"/>
</dbReference>
<keyword evidence="5" id="KW-1185">Reference proteome</keyword>
<evidence type="ECO:0000259" key="3">
    <source>
        <dbReference type="Pfam" id="PF00892"/>
    </source>
</evidence>
<gene>
    <name evidence="4" type="ORF">ADN01_12620</name>
</gene>
<comment type="similarity">
    <text evidence="1">Belongs to the EamA transporter family.</text>
</comment>
<proteinExistence type="inferred from homology"/>
<dbReference type="EMBL" id="LGCM01000043">
    <property type="protein sequence ID" value="KPL80101.1"/>
    <property type="molecule type" value="Genomic_DNA"/>
</dbReference>
<feature type="transmembrane region" description="Helical" evidence="2">
    <location>
        <begin position="7"/>
        <end position="28"/>
    </location>
</feature>